<dbReference type="EMBL" id="HBIR01002903">
    <property type="protein sequence ID" value="CAE0523993.1"/>
    <property type="molecule type" value="Transcribed_RNA"/>
</dbReference>
<accession>A0A7S3RGQ0</accession>
<reference evidence="2" key="1">
    <citation type="submission" date="2021-01" db="EMBL/GenBank/DDBJ databases">
        <authorList>
            <person name="Corre E."/>
            <person name="Pelletier E."/>
            <person name="Niang G."/>
            <person name="Scheremetjew M."/>
            <person name="Finn R."/>
            <person name="Kale V."/>
            <person name="Holt S."/>
            <person name="Cochrane G."/>
            <person name="Meng A."/>
            <person name="Brown T."/>
            <person name="Cohen L."/>
        </authorList>
    </citation>
    <scope>NUCLEOTIDE SEQUENCE</scope>
    <source>
        <strain evidence="2">379</strain>
    </source>
</reference>
<evidence type="ECO:0000256" key="1">
    <source>
        <dbReference type="SAM" id="MobiDB-lite"/>
    </source>
</evidence>
<name>A0A7S3RGQ0_EMIHU</name>
<sequence length="265" mass="29097">MVMEHRVLPTARSFCVNLSKALGPEVDFSCNPLWGGMAAPSSRLGFLSQALKMSGGEVQARMAAFLGTGDLFTRVFAQYDLLIQWFHSNAAQRLTNALATGVPVIALWTPTFEEVAAGDPHILLVHNYSELTATVRALAASAAFRRRVSDAGVAVADRFSVGQIALQYKEALGLCARHDENRSAERGGPKASNNTPLPPPRPWRSHRLLAKHGVLDARGNRKRREERRGFCEWNGTARTTWMTRGTGRGVSLTPHTHVRRGETET</sequence>
<gene>
    <name evidence="2" type="ORF">EHUX00137_LOCUS2063</name>
</gene>
<proteinExistence type="predicted"/>
<dbReference type="SUPFAM" id="SSF53756">
    <property type="entry name" value="UDP-Glycosyltransferase/glycogen phosphorylase"/>
    <property type="match status" value="1"/>
</dbReference>
<feature type="region of interest" description="Disordered" evidence="1">
    <location>
        <begin position="242"/>
        <end position="265"/>
    </location>
</feature>
<feature type="region of interest" description="Disordered" evidence="1">
    <location>
        <begin position="181"/>
        <end position="227"/>
    </location>
</feature>
<dbReference type="AlphaFoldDB" id="A0A7S3RGQ0"/>
<dbReference type="Gene3D" id="3.40.50.2000">
    <property type="entry name" value="Glycogen Phosphorylase B"/>
    <property type="match status" value="1"/>
</dbReference>
<evidence type="ECO:0000313" key="2">
    <source>
        <dbReference type="EMBL" id="CAE0523993.1"/>
    </source>
</evidence>
<protein>
    <submittedName>
        <fullName evidence="2">Uncharacterized protein</fullName>
    </submittedName>
</protein>
<organism evidence="2">
    <name type="scientific">Emiliania huxleyi</name>
    <name type="common">Coccolithophore</name>
    <name type="synonym">Pontosphaera huxleyi</name>
    <dbReference type="NCBI Taxonomy" id="2903"/>
    <lineage>
        <taxon>Eukaryota</taxon>
        <taxon>Haptista</taxon>
        <taxon>Haptophyta</taxon>
        <taxon>Prymnesiophyceae</taxon>
        <taxon>Isochrysidales</taxon>
        <taxon>Noelaerhabdaceae</taxon>
        <taxon>Emiliania</taxon>
    </lineage>
</organism>